<organism evidence="1">
    <name type="scientific">Trichophyton rubrum CBS 288.86</name>
    <dbReference type="NCBI Taxonomy" id="1215330"/>
    <lineage>
        <taxon>Eukaryota</taxon>
        <taxon>Fungi</taxon>
        <taxon>Dikarya</taxon>
        <taxon>Ascomycota</taxon>
        <taxon>Pezizomycotina</taxon>
        <taxon>Eurotiomycetes</taxon>
        <taxon>Eurotiomycetidae</taxon>
        <taxon>Onygenales</taxon>
        <taxon>Arthrodermataceae</taxon>
        <taxon>Trichophyton</taxon>
    </lineage>
</organism>
<protein>
    <submittedName>
        <fullName evidence="1">Uncharacterized protein</fullName>
    </submittedName>
</protein>
<evidence type="ECO:0000313" key="1">
    <source>
        <dbReference type="EMBL" id="EZF49831.1"/>
    </source>
</evidence>
<gene>
    <name evidence="1" type="ORF">H103_06723</name>
</gene>
<dbReference type="AlphaFoldDB" id="A0A022VUV6"/>
<sequence length="296" mass="34085">MSDSDAQTDTAPSEILPFNQPEAVAAFLGRTFLCYMTYADSSFLFDWLEKTPDIRLRCRNTTEQETLFTTPPELLRAIHTCEWVTSPEKDLGLPSDWGFAGLIQFAVHKVQETVQVKSRELYGPLFTQLYCEKVRNIHGLEVLCPHQNHWTFIIQDHTCARDMRQKADCRNYILKSEIMAATSIFFHQMNEMVWSSEKNRYTSKPRYKGGLLTVCLLRRFINALSDNNPKATVVTFTRGKVRIVQATIRPSEKHPTLDLNLRAKYTLTKAGYDKNVAFDVLKWILDPPQAELETEP</sequence>
<dbReference type="OrthoDB" id="4175439at2759"/>
<proteinExistence type="predicted"/>
<dbReference type="EMBL" id="KK207895">
    <property type="protein sequence ID" value="EZF49831.1"/>
    <property type="molecule type" value="Genomic_DNA"/>
</dbReference>
<reference evidence="1" key="1">
    <citation type="submission" date="2014-02" db="EMBL/GenBank/DDBJ databases">
        <title>The Genome Sequence of Trichophyton rubrum (morphotype fischeri) CBS 288.86.</title>
        <authorList>
            <consortium name="The Broad Institute Genomics Platform"/>
            <person name="Cuomo C.A."/>
            <person name="White T.C."/>
            <person name="Graser Y."/>
            <person name="Martinez-Rossi N."/>
            <person name="Heitman J."/>
            <person name="Young S.K."/>
            <person name="Zeng Q."/>
            <person name="Gargeya S."/>
            <person name="Abouelleil A."/>
            <person name="Alvarado L."/>
            <person name="Chapman S.B."/>
            <person name="Gainer-Dewar J."/>
            <person name="Goldberg J."/>
            <person name="Griggs A."/>
            <person name="Gujja S."/>
            <person name="Hansen M."/>
            <person name="Howarth C."/>
            <person name="Imamovic A."/>
            <person name="Larimer J."/>
            <person name="Martinez D."/>
            <person name="Murphy C."/>
            <person name="Pearson M.D."/>
            <person name="Persinoti G."/>
            <person name="Poon T."/>
            <person name="Priest M."/>
            <person name="Roberts A.D."/>
            <person name="Saif S."/>
            <person name="Shea T.D."/>
            <person name="Sykes S.N."/>
            <person name="Wortman J."/>
            <person name="Nusbaum C."/>
            <person name="Birren B."/>
        </authorList>
    </citation>
    <scope>NUCLEOTIDE SEQUENCE [LARGE SCALE GENOMIC DNA]</scope>
    <source>
        <strain evidence="1">CBS 288.86</strain>
    </source>
</reference>
<dbReference type="Proteomes" id="UP000023758">
    <property type="component" value="Unassembled WGS sequence"/>
</dbReference>
<accession>A0A022VUV6</accession>
<name>A0A022VUV6_TRIRU</name>